<dbReference type="Pfam" id="PF12796">
    <property type="entry name" value="Ank_2"/>
    <property type="match status" value="2"/>
</dbReference>
<feature type="transmembrane region" description="Helical" evidence="8">
    <location>
        <begin position="491"/>
        <end position="508"/>
    </location>
</feature>
<evidence type="ECO:0000256" key="8">
    <source>
        <dbReference type="SAM" id="Phobius"/>
    </source>
</evidence>
<accession>A0A2G5CCQ4</accession>
<evidence type="ECO:0000256" key="2">
    <source>
        <dbReference type="ARBA" id="ARBA00022692"/>
    </source>
</evidence>
<dbReference type="AlphaFoldDB" id="A0A2G5CCQ4"/>
<dbReference type="Pfam" id="PF13962">
    <property type="entry name" value="PGG"/>
    <property type="match status" value="1"/>
</dbReference>
<dbReference type="Proteomes" id="UP000230069">
    <property type="component" value="Unassembled WGS sequence"/>
</dbReference>
<evidence type="ECO:0000256" key="6">
    <source>
        <dbReference type="ARBA" id="ARBA00023136"/>
    </source>
</evidence>
<dbReference type="InterPro" id="IPR026961">
    <property type="entry name" value="PGG_dom"/>
</dbReference>
<dbReference type="SMART" id="SM00248">
    <property type="entry name" value="ANK"/>
    <property type="match status" value="8"/>
</dbReference>
<feature type="transmembrane region" description="Helical" evidence="8">
    <location>
        <begin position="461"/>
        <end position="485"/>
    </location>
</feature>
<dbReference type="InterPro" id="IPR002110">
    <property type="entry name" value="Ankyrin_rpt"/>
</dbReference>
<feature type="transmembrane region" description="Helical" evidence="8">
    <location>
        <begin position="422"/>
        <end position="441"/>
    </location>
</feature>
<dbReference type="PANTHER" id="PTHR24186:SF50">
    <property type="entry name" value="ANKYRIN REPEAT-CONTAINING PROTEIN ITN1-LIKE ISOFORM X1"/>
    <property type="match status" value="1"/>
</dbReference>
<comment type="subcellular location">
    <subcellularLocation>
        <location evidence="1">Membrane</location>
        <topology evidence="1">Multi-pass membrane protein</topology>
    </subcellularLocation>
</comment>
<sequence length="509" mass="57435">MSPLDHVKQGDMDYFKRVELDVLWNFRSETGNGILAEAAHEGQLDCCKEIYKRCPEQLFSQNMKGNTILHHVSKHRGRVSFTMLAFFLDTGAKVEEDIKNGWREDKLNFNEWCKLQNHKGETALYRSFKVRNLKTAKLWIKIDSDHGLQLLRVTNNEGNTPLHLAVGRQDLELVKLLTVEEPDFDYGVNRNRETPIMIAVREAEWRQMYGDGTSVKIRKLLLKTQPRQSKVRAWDQKWTILHFAAGTGYLDAVKDIIHFCPDCMEVVDIQGHNFLHVAAMYQQKHVVDYISKSEVISDEVLNGLNVHGNTPLHIAALSGNVSMTQCLLDNNRVDRMTTNANGQKVLDAITFDHDKTIAGVRGEGINGRMSEKKLLDQANIGLVVGTLIGTMSLIAAIIVPAGYSTGEEPNLGFASFSRSTSFEAFMISNYFALLFSLYAVFSNLSTTFLYERQDIINKLNVASICSLGAMFAMMVAFMTWSYAVLTISKRTAIALLLLVFTFSCYILYG</sequence>
<evidence type="ECO:0000256" key="4">
    <source>
        <dbReference type="ARBA" id="ARBA00022989"/>
    </source>
</evidence>
<feature type="transmembrane region" description="Helical" evidence="8">
    <location>
        <begin position="378"/>
        <end position="402"/>
    </location>
</feature>
<gene>
    <name evidence="10" type="ORF">AQUCO_06300011v1</name>
</gene>
<dbReference type="InParanoid" id="A0A2G5CCQ4"/>
<dbReference type="PANTHER" id="PTHR24186">
    <property type="entry name" value="PROTEIN PHOSPHATASE 1 REGULATORY SUBUNIT"/>
    <property type="match status" value="1"/>
</dbReference>
<keyword evidence="2 8" id="KW-0812">Transmembrane</keyword>
<protein>
    <recommendedName>
        <fullName evidence="9">PGG domain-containing protein</fullName>
    </recommendedName>
</protein>
<dbReference type="SUPFAM" id="SSF48403">
    <property type="entry name" value="Ankyrin repeat"/>
    <property type="match status" value="1"/>
</dbReference>
<evidence type="ECO:0000313" key="11">
    <source>
        <dbReference type="Proteomes" id="UP000230069"/>
    </source>
</evidence>
<feature type="repeat" description="ANK" evidence="7">
    <location>
        <begin position="307"/>
        <end position="331"/>
    </location>
</feature>
<dbReference type="GO" id="GO:0005886">
    <property type="term" value="C:plasma membrane"/>
    <property type="evidence" value="ECO:0007669"/>
    <property type="project" value="TreeGrafter"/>
</dbReference>
<evidence type="ECO:0000256" key="5">
    <source>
        <dbReference type="ARBA" id="ARBA00023043"/>
    </source>
</evidence>
<dbReference type="STRING" id="218851.A0A2G5CCQ4"/>
<dbReference type="Gene3D" id="1.25.40.20">
    <property type="entry name" value="Ankyrin repeat-containing domain"/>
    <property type="match status" value="2"/>
</dbReference>
<keyword evidence="6 8" id="KW-0472">Membrane</keyword>
<dbReference type="FunCoup" id="A0A2G5CCQ4">
    <property type="interactions" value="68"/>
</dbReference>
<name>A0A2G5CCQ4_AQUCA</name>
<evidence type="ECO:0000259" key="9">
    <source>
        <dbReference type="Pfam" id="PF13962"/>
    </source>
</evidence>
<keyword evidence="11" id="KW-1185">Reference proteome</keyword>
<feature type="repeat" description="ANK" evidence="7">
    <location>
        <begin position="157"/>
        <end position="177"/>
    </location>
</feature>
<evidence type="ECO:0000256" key="7">
    <source>
        <dbReference type="PROSITE-ProRule" id="PRU00023"/>
    </source>
</evidence>
<evidence type="ECO:0000256" key="1">
    <source>
        <dbReference type="ARBA" id="ARBA00004141"/>
    </source>
</evidence>
<keyword evidence="5 7" id="KW-0040">ANK repeat</keyword>
<keyword evidence="4 8" id="KW-1133">Transmembrane helix</keyword>
<evidence type="ECO:0000256" key="3">
    <source>
        <dbReference type="ARBA" id="ARBA00022737"/>
    </source>
</evidence>
<reference evidence="10 11" key="1">
    <citation type="submission" date="2017-09" db="EMBL/GenBank/DDBJ databases">
        <title>WGS assembly of Aquilegia coerulea Goldsmith.</title>
        <authorList>
            <person name="Hodges S."/>
            <person name="Kramer E."/>
            <person name="Nordborg M."/>
            <person name="Tomkins J."/>
            <person name="Borevitz J."/>
            <person name="Derieg N."/>
            <person name="Yan J."/>
            <person name="Mihaltcheva S."/>
            <person name="Hayes R.D."/>
            <person name="Rokhsar D."/>
        </authorList>
    </citation>
    <scope>NUCLEOTIDE SEQUENCE [LARGE SCALE GENOMIC DNA]</scope>
    <source>
        <strain evidence="11">cv. Goldsmith</strain>
    </source>
</reference>
<feature type="domain" description="PGG" evidence="9">
    <location>
        <begin position="372"/>
        <end position="484"/>
    </location>
</feature>
<proteinExistence type="predicted"/>
<keyword evidence="3" id="KW-0677">Repeat</keyword>
<evidence type="ECO:0000313" key="10">
    <source>
        <dbReference type="EMBL" id="PIA29044.1"/>
    </source>
</evidence>
<dbReference type="PROSITE" id="PS50088">
    <property type="entry name" value="ANK_REPEAT"/>
    <property type="match status" value="2"/>
</dbReference>
<dbReference type="EMBL" id="KZ305080">
    <property type="protein sequence ID" value="PIA29044.1"/>
    <property type="molecule type" value="Genomic_DNA"/>
</dbReference>
<organism evidence="10 11">
    <name type="scientific">Aquilegia coerulea</name>
    <name type="common">Rocky mountain columbine</name>
    <dbReference type="NCBI Taxonomy" id="218851"/>
    <lineage>
        <taxon>Eukaryota</taxon>
        <taxon>Viridiplantae</taxon>
        <taxon>Streptophyta</taxon>
        <taxon>Embryophyta</taxon>
        <taxon>Tracheophyta</taxon>
        <taxon>Spermatophyta</taxon>
        <taxon>Magnoliopsida</taxon>
        <taxon>Ranunculales</taxon>
        <taxon>Ranunculaceae</taxon>
        <taxon>Thalictroideae</taxon>
        <taxon>Aquilegia</taxon>
    </lineage>
</organism>
<dbReference type="OrthoDB" id="10040922at2759"/>
<dbReference type="InterPro" id="IPR036770">
    <property type="entry name" value="Ankyrin_rpt-contain_sf"/>
</dbReference>
<dbReference type="PROSITE" id="PS50297">
    <property type="entry name" value="ANK_REP_REGION"/>
    <property type="match status" value="2"/>
</dbReference>